<evidence type="ECO:0000313" key="4">
    <source>
        <dbReference type="Proteomes" id="UP001470230"/>
    </source>
</evidence>
<accession>A0ABR2L892</accession>
<dbReference type="Gene3D" id="3.90.70.10">
    <property type="entry name" value="Cysteine proteinases"/>
    <property type="match status" value="1"/>
</dbReference>
<dbReference type="InterPro" id="IPR038765">
    <property type="entry name" value="Papain-like_cys_pep_sf"/>
</dbReference>
<protein>
    <submittedName>
        <fullName evidence="3">Ubiquitin carboxyl-terminal hydrolase 34</fullName>
    </submittedName>
</protein>
<dbReference type="InterPro" id="IPR050164">
    <property type="entry name" value="Peptidase_C19"/>
</dbReference>
<dbReference type="Pfam" id="PF00443">
    <property type="entry name" value="UCH"/>
    <property type="match status" value="1"/>
</dbReference>
<dbReference type="SUPFAM" id="SSF54001">
    <property type="entry name" value="Cysteine proteinases"/>
    <property type="match status" value="1"/>
</dbReference>
<dbReference type="GO" id="GO:0016787">
    <property type="term" value="F:hydrolase activity"/>
    <property type="evidence" value="ECO:0007669"/>
    <property type="project" value="UniProtKB-KW"/>
</dbReference>
<gene>
    <name evidence="3" type="ORF">M9Y10_001895</name>
</gene>
<proteinExistence type="predicted"/>
<dbReference type="PROSITE" id="PS00972">
    <property type="entry name" value="USP_1"/>
    <property type="match status" value="1"/>
</dbReference>
<dbReference type="PROSITE" id="PS50235">
    <property type="entry name" value="USP_3"/>
    <property type="match status" value="1"/>
</dbReference>
<feature type="region of interest" description="Disordered" evidence="1">
    <location>
        <begin position="1010"/>
        <end position="1035"/>
    </location>
</feature>
<name>A0ABR2L892_9EUKA</name>
<dbReference type="PROSITE" id="PS00973">
    <property type="entry name" value="USP_2"/>
    <property type="match status" value="1"/>
</dbReference>
<feature type="compositionally biased region" description="Acidic residues" evidence="1">
    <location>
        <begin position="1017"/>
        <end position="1030"/>
    </location>
</feature>
<sequence length="2465" mass="289976">MSFSANDQNFDDWCCIFISSLEPRGEYKQLLPDLINLTRLFCINQIHSKLNQENSNKLITSIIPNAIKAFLDFSDNLQNDEVLNIDQFLIQCAKLTFFAIKSNIKDIFPSLIKLFDKSCPFYQKNDFNHIYEQIAEEFIDEVKTNKDSIESIESFKQSENSDRLESFHALFYICHFLSPQYNQFSSNFIDQMLYYFYVFLDNFKNLRELNSILLKEIFSVFFEDLKNEISQSCAFKLLNFFIKCLKSDYLDKQIFAAHQIVDMCNKPNLFEYLLIYNSKEVNIINLIITSNFHFEVLSILNTFLTQMASQKMLTVKHLIQLWEKFQILHITEKKKAFELISNCFDFFDESELRTFIEYLYTKKSESSDVYLLLSNAVLSIQYKENMKELSFSIINNILEDISSVEAQKGISDICSGMVSSDIGKSIANKVIFYFYDHEIINFALNITLTLIKKLSVNSEVFNDNYIKKIIDLIVVDEENHFDNRKAIFLVLHVLYKFTLMKPNSDIFEKLISIKADNVLWDFFRKLLIANQLVDKEESLPIEETVKSQDLSKATINFANLLISFVFFMNRPKFINAKFNSSNDDENDITKSSTIQSFQLETIDLDYFDLLLNLYLENQDDRVSNKIKEFILKIYTSCIKLSYSTKDIQQRVDKQINGHDELKKVRILTLIYEYIQISEININPEDFGLPRHKISKKLINIIVRDNDDKKTLIHVNPKSTVLGLKLRISALAKARVDFISISQLDYDKDEEPIENLKYISEIKWTYKSQLKLRQISEPPPSYELHKNHFSDCLLNLLDTECSEETSRIVWKLLKFLPTNEKAISTLDDFDSFFYTLKHSRNAMKFRYYLQAFYTKFNKKDEKLEIENKEEYLKSFVELFTDKKYPKKEFLHIFINLYKLEEILNHADMIIPELLWCISRDANLAPLVNRIFTGFLTINPIKTSDILMNNWIILTETIHSLDKKDWSIFLNLLSNSLNLEEVTELCIDELNNERKNLPFFLQLQTRIIPKLTEKKEKQNDDDEEEEEEEEDEEKRNQKNEDTNYLNYFISIFNSCIEFFKDDRFIDDALKLLCVLIQNYPQLLNEELECVKQIPIEKIISIAFDDPPEELQNVIFNILIEIIKYCQNSKNEKLLLLIRESLNQIISTSVDRWNYDPSFFRKVEPFVGLRNLGATCFVNSVIQQLFHLYPICYLLLLHNFEPTNEFSNLQYLFQQMMFTERSFCNPAIFISNWHGWYHSLLNVREQQDSVEFLMLLIDDNKENVNHFPTEINAWFKGEMNSKLKGVNDPYLKNTTQLFYSLPLSIKGFKNVKESFNEFNQIETIDDYACENPKRKIAVHKSSRISKPPIVLVIQLKRFEYDLKSYTREKINDIFEFPDKLDISPICDFEQQQENNDDNHYVITHEDCLYELHGVIIHGGNAYGGHYISIIEIKKQWYLFNDTEVSKIDHETMEKTCYGDNSEKKSAYLLFYIRKGYKSTFSIDNELFELSFHENSKLKKIIEKEKFSDEIKSDNILFKQTQSLFNQSVVDFIMNLNDFEINLKFFINVLCHSTFQDKSSQFQKNLNTIIDDQHKEVEFITYIIDHFDDVFNNYLNCSDLDIMKNFNKVVIHCIRNIKNAGFDNDEISQNRLLPFELCNKIYEKILNHMNAFRQMPIILAIVEFCISIDPEIAYESKYGFNWFEKIVQFINSVYSTQRALQFCSWDYSSLFRSLISIIKVIPDQLIDCSFLLAHSANILKSANNVKDYFDLLFLCSKNKSIDISDILDILSSFDNFSHKIIYKYFSDLICASPSYEVILTSINKFINSSSNNDKDVVYLSYDEYNTDNIKKKKCLQIIECFSNEIESNLPIFISSFIKFSPFIVNELITFNDESVRIKCEELYYNIFKSYTKMNNNFTFIKPNNESNSSSIYIRNTNMLYNNQMSQFLHNIENYLLSIEPDINSFYPKIIPSDENKFRLISILKLYRWIVYCIMSNECKNNFFMSSEPDSFNSERIDYIFSFIQKLVKLNCHPDYHIRQLVLLFGEFPVDFLQNNLYKLFQIIFSQKEDYSSNLKAIQIELEPIIHLIEHYKDESELQDDIISIFLDETFNENILNFLLKGSSSPLINEIIQIFNNFNQMYPEIIGSNENLTKKFAKLSSLNTASVKARFSLPKSGSLLQQEVNRNLKVNSLYAVKELPPNPTNDEIITFIKECRNLLINDPISGSVIQQINMFVESVKLENRFEEELINITDNDITLASKINGNLPYLFKLLKWCSQNSSKSLDDVKKLILSIINNSNKCNSDDIVIETVKFAINFDFYIKKNAILYDHYIKLKMNHSPTIKSYGNQKNKKMLAFYEELTNEVKNTSKGEIEWMKNCAAVFIKDEGQSPQEKELKSNLISKLEDDTLLSIFIDLEKEFKDSNDLDKRHFMIKIMDLIAEKSTEQQICLIKERATLSENDLIAVKPKLSNRLKSIWNLMEKNETKSDNI</sequence>
<dbReference type="InterPro" id="IPR028889">
    <property type="entry name" value="USP"/>
</dbReference>
<dbReference type="PANTHER" id="PTHR24006:SF827">
    <property type="entry name" value="UBIQUITIN CARBOXYL-TERMINAL HYDROLASE 34"/>
    <property type="match status" value="1"/>
</dbReference>
<evidence type="ECO:0000259" key="2">
    <source>
        <dbReference type="PROSITE" id="PS50235"/>
    </source>
</evidence>
<organism evidence="3 4">
    <name type="scientific">Tritrichomonas musculus</name>
    <dbReference type="NCBI Taxonomy" id="1915356"/>
    <lineage>
        <taxon>Eukaryota</taxon>
        <taxon>Metamonada</taxon>
        <taxon>Parabasalia</taxon>
        <taxon>Tritrichomonadida</taxon>
        <taxon>Tritrichomonadidae</taxon>
        <taxon>Tritrichomonas</taxon>
    </lineage>
</organism>
<dbReference type="InterPro" id="IPR018200">
    <property type="entry name" value="USP_CS"/>
</dbReference>
<keyword evidence="4" id="KW-1185">Reference proteome</keyword>
<dbReference type="Proteomes" id="UP001470230">
    <property type="component" value="Unassembled WGS sequence"/>
</dbReference>
<dbReference type="PANTHER" id="PTHR24006">
    <property type="entry name" value="UBIQUITIN CARBOXYL-TERMINAL HYDROLASE"/>
    <property type="match status" value="1"/>
</dbReference>
<keyword evidence="3" id="KW-0378">Hydrolase</keyword>
<evidence type="ECO:0000256" key="1">
    <source>
        <dbReference type="SAM" id="MobiDB-lite"/>
    </source>
</evidence>
<comment type="caution">
    <text evidence="3">The sequence shown here is derived from an EMBL/GenBank/DDBJ whole genome shotgun (WGS) entry which is preliminary data.</text>
</comment>
<evidence type="ECO:0000313" key="3">
    <source>
        <dbReference type="EMBL" id="KAK8899579.1"/>
    </source>
</evidence>
<feature type="domain" description="USP" evidence="2">
    <location>
        <begin position="1164"/>
        <end position="1471"/>
    </location>
</feature>
<dbReference type="InterPro" id="IPR001394">
    <property type="entry name" value="Peptidase_C19_UCH"/>
</dbReference>
<reference evidence="3 4" key="1">
    <citation type="submission" date="2024-04" db="EMBL/GenBank/DDBJ databases">
        <title>Tritrichomonas musculus Genome.</title>
        <authorList>
            <person name="Alves-Ferreira E."/>
            <person name="Grigg M."/>
            <person name="Lorenzi H."/>
            <person name="Galac M."/>
        </authorList>
    </citation>
    <scope>NUCLEOTIDE SEQUENCE [LARGE SCALE GENOMIC DNA]</scope>
    <source>
        <strain evidence="3 4">EAF2021</strain>
    </source>
</reference>
<dbReference type="EMBL" id="JAPFFF010000001">
    <property type="protein sequence ID" value="KAK8899579.1"/>
    <property type="molecule type" value="Genomic_DNA"/>
</dbReference>